<dbReference type="EMBL" id="BEYU01002002">
    <property type="protein sequence ID" value="GBG16051.1"/>
    <property type="molecule type" value="Genomic_DNA"/>
</dbReference>
<sequence length="159" mass="18130">MLSQIVVIRPQWLLENLSRVICDPEMGHMERHKQRLLGDKGFSSQLRDALERWSTRGVASRELLEGLWEGQPVEYLTELMKSMLLACPSPWIGDEDEEDEDEVDEEGALLLPSILRPVDDDVKREAFEQLGGDHALAYVDFRVLPQGVFQRLVASIVQS</sequence>
<accession>A0A2R5FJX1</accession>
<evidence type="ECO:0008006" key="3">
    <source>
        <dbReference type="Google" id="ProtNLM"/>
    </source>
</evidence>
<dbReference type="Proteomes" id="UP000241890">
    <property type="component" value="Unassembled WGS sequence"/>
</dbReference>
<reference evidence="1 2" key="1">
    <citation type="submission" date="2017-12" db="EMBL/GenBank/DDBJ databases">
        <title>Sequencing, de novo assembly and annotation of complete genome of a new Thraustochytrid species, strain FCC1311.</title>
        <authorList>
            <person name="Sedici K."/>
            <person name="Godart F."/>
            <person name="Aiese Cigliano R."/>
            <person name="Sanseverino W."/>
            <person name="Barakat M."/>
            <person name="Ortet P."/>
            <person name="Marechal E."/>
            <person name="Cagnac O."/>
            <person name="Amato A."/>
        </authorList>
    </citation>
    <scope>NUCLEOTIDE SEQUENCE [LARGE SCALE GENOMIC DNA]</scope>
</reference>
<gene>
    <name evidence="1" type="ORF">FCC1311_118322</name>
</gene>
<proteinExistence type="predicted"/>
<feature type="non-terminal residue" evidence="1">
    <location>
        <position position="159"/>
    </location>
</feature>
<protein>
    <recommendedName>
        <fullName evidence="3">C-terminal of Roc (COR) domain-containing protein</fullName>
    </recommendedName>
</protein>
<evidence type="ECO:0000313" key="1">
    <source>
        <dbReference type="EMBL" id="GBG16051.1"/>
    </source>
</evidence>
<name>A0A2R5FJX1_9STRA</name>
<comment type="caution">
    <text evidence="1">The sequence shown here is derived from an EMBL/GenBank/DDBJ whole genome shotgun (WGS) entry which is preliminary data.</text>
</comment>
<evidence type="ECO:0000313" key="2">
    <source>
        <dbReference type="Proteomes" id="UP000241890"/>
    </source>
</evidence>
<dbReference type="AlphaFoldDB" id="A0A2R5FJX1"/>
<keyword evidence="2" id="KW-1185">Reference proteome</keyword>
<dbReference type="OrthoDB" id="9938299at2759"/>
<dbReference type="InParanoid" id="A0A2R5FJX1"/>
<organism evidence="1 2">
    <name type="scientific">Hondaea fermentalgiana</name>
    <dbReference type="NCBI Taxonomy" id="2315210"/>
    <lineage>
        <taxon>Eukaryota</taxon>
        <taxon>Sar</taxon>
        <taxon>Stramenopiles</taxon>
        <taxon>Bigyra</taxon>
        <taxon>Labyrinthulomycetes</taxon>
        <taxon>Thraustochytrida</taxon>
        <taxon>Thraustochytriidae</taxon>
        <taxon>Hondaea</taxon>
    </lineage>
</organism>